<name>A0A162S9V5_9BACL</name>
<proteinExistence type="predicted"/>
<dbReference type="STRING" id="1765683.B2M26_03675"/>
<comment type="caution">
    <text evidence="2">The sequence shown here is derived from an EMBL/GenBank/DDBJ whole genome shotgun (WGS) entry which is preliminary data.</text>
</comment>
<gene>
    <name evidence="1" type="ORF">AYW79_03565</name>
    <name evidence="2" type="ORF">B2M26_03675</name>
</gene>
<reference evidence="2 4" key="2">
    <citation type="submission" date="2017-02" db="EMBL/GenBank/DDBJ databases">
        <title>Draft genome of Acidibacillus ferrooxidans Huett2.</title>
        <authorList>
            <person name="Schopf S."/>
        </authorList>
    </citation>
    <scope>NUCLEOTIDE SEQUENCE [LARGE SCALE GENOMIC DNA]</scope>
    <source>
        <strain evidence="2 4">Huett2</strain>
    </source>
</reference>
<organism evidence="2 4">
    <name type="scientific">Ferroacidibacillus organovorans</name>
    <dbReference type="NCBI Taxonomy" id="1765683"/>
    <lineage>
        <taxon>Bacteria</taxon>
        <taxon>Bacillati</taxon>
        <taxon>Bacillota</taxon>
        <taxon>Bacilli</taxon>
        <taxon>Bacillales</taxon>
        <taxon>Alicyclobacillaceae</taxon>
        <taxon>Ferroacidibacillus</taxon>
    </lineage>
</organism>
<evidence type="ECO:0000313" key="3">
    <source>
        <dbReference type="Proteomes" id="UP000077421"/>
    </source>
</evidence>
<dbReference type="OrthoDB" id="2084556at2"/>
<dbReference type="RefSeq" id="WP_067561679.1">
    <property type="nucleotide sequence ID" value="NZ_LSUQ01000006.1"/>
</dbReference>
<dbReference type="EMBL" id="MWPS01000009">
    <property type="protein sequence ID" value="OPG17011.1"/>
    <property type="molecule type" value="Genomic_DNA"/>
</dbReference>
<evidence type="ECO:0000313" key="4">
    <source>
        <dbReference type="Proteomes" id="UP000190229"/>
    </source>
</evidence>
<keyword evidence="4" id="KW-1185">Reference proteome</keyword>
<dbReference type="EMBL" id="LSUQ01000006">
    <property type="protein sequence ID" value="OAG94845.1"/>
    <property type="molecule type" value="Genomic_DNA"/>
</dbReference>
<dbReference type="AlphaFoldDB" id="A0A162S9V5"/>
<evidence type="ECO:0000313" key="2">
    <source>
        <dbReference type="EMBL" id="OPG17011.1"/>
    </source>
</evidence>
<evidence type="ECO:0008006" key="5">
    <source>
        <dbReference type="Google" id="ProtNLM"/>
    </source>
</evidence>
<dbReference type="Proteomes" id="UP000077421">
    <property type="component" value="Unassembled WGS sequence"/>
</dbReference>
<sequence length="95" mass="10991">MKEGILVTCEEAKQTLHFHLDGDDHHPHVKLAHHHRVTCAHCEAHLDQLKEVERELRSMVQLSAPCSLHERIMKRVQSTPQKRPLYGSVDRGKLM</sequence>
<dbReference type="Proteomes" id="UP000190229">
    <property type="component" value="Unassembled WGS sequence"/>
</dbReference>
<evidence type="ECO:0000313" key="1">
    <source>
        <dbReference type="EMBL" id="OAG94845.1"/>
    </source>
</evidence>
<reference evidence="1 3" key="1">
    <citation type="submission" date="2016-02" db="EMBL/GenBank/DDBJ databases">
        <title>Draft genome sequence of Acidibacillus ferrooxidans SLC66.</title>
        <authorList>
            <person name="Oliveira G."/>
            <person name="Nancucheo I."/>
            <person name="Dall'Agnol H."/>
            <person name="Johnson B."/>
            <person name="Oliveira R."/>
            <person name="Nunes G.L."/>
            <person name="Tzotzos G."/>
            <person name="Orellana S.C."/>
            <person name="Salim A.C."/>
            <person name="Araujo F.M."/>
        </authorList>
    </citation>
    <scope>NUCLEOTIDE SEQUENCE [LARGE SCALE GENOMIC DNA]</scope>
    <source>
        <strain evidence="1 3">SLC66</strain>
    </source>
</reference>
<accession>A0A162S9V5</accession>
<protein>
    <recommendedName>
        <fullName evidence="5">Zinc-finger domain-containing protein</fullName>
    </recommendedName>
</protein>